<accession>A0ABD2BFA5</accession>
<organism evidence="1 2">
    <name type="scientific">Vespula squamosa</name>
    <name type="common">Southern yellow jacket</name>
    <name type="synonym">Wasp</name>
    <dbReference type="NCBI Taxonomy" id="30214"/>
    <lineage>
        <taxon>Eukaryota</taxon>
        <taxon>Metazoa</taxon>
        <taxon>Ecdysozoa</taxon>
        <taxon>Arthropoda</taxon>
        <taxon>Hexapoda</taxon>
        <taxon>Insecta</taxon>
        <taxon>Pterygota</taxon>
        <taxon>Neoptera</taxon>
        <taxon>Endopterygota</taxon>
        <taxon>Hymenoptera</taxon>
        <taxon>Apocrita</taxon>
        <taxon>Aculeata</taxon>
        <taxon>Vespoidea</taxon>
        <taxon>Vespidae</taxon>
        <taxon>Vespinae</taxon>
        <taxon>Vespula</taxon>
    </lineage>
</organism>
<proteinExistence type="predicted"/>
<gene>
    <name evidence="1" type="ORF">V1478_004964</name>
</gene>
<evidence type="ECO:0000313" key="2">
    <source>
        <dbReference type="Proteomes" id="UP001607302"/>
    </source>
</evidence>
<comment type="caution">
    <text evidence="1">The sequence shown here is derived from an EMBL/GenBank/DDBJ whole genome shotgun (WGS) entry which is preliminary data.</text>
</comment>
<keyword evidence="2" id="KW-1185">Reference proteome</keyword>
<name>A0ABD2BFA5_VESSQ</name>
<evidence type="ECO:0000313" key="1">
    <source>
        <dbReference type="EMBL" id="KAL2731419.1"/>
    </source>
</evidence>
<dbReference type="EMBL" id="JAUDFV010000105">
    <property type="protein sequence ID" value="KAL2731419.1"/>
    <property type="molecule type" value="Genomic_DNA"/>
</dbReference>
<reference evidence="1 2" key="1">
    <citation type="journal article" date="2024" name="Ann. Entomol. Soc. Am.">
        <title>Genomic analyses of the southern and eastern yellowjacket wasps (Hymenoptera: Vespidae) reveal evolutionary signatures of social life.</title>
        <authorList>
            <person name="Catto M.A."/>
            <person name="Caine P.B."/>
            <person name="Orr S.E."/>
            <person name="Hunt B.G."/>
            <person name="Goodisman M.A.D."/>
        </authorList>
    </citation>
    <scope>NUCLEOTIDE SEQUENCE [LARGE SCALE GENOMIC DNA]</scope>
    <source>
        <strain evidence="1">233</strain>
        <tissue evidence="1">Head and thorax</tissue>
    </source>
</reference>
<protein>
    <submittedName>
        <fullName evidence="1">Uncharacterized protein</fullName>
    </submittedName>
</protein>
<dbReference type="Proteomes" id="UP001607302">
    <property type="component" value="Unassembled WGS sequence"/>
</dbReference>
<dbReference type="AlphaFoldDB" id="A0ABD2BFA5"/>
<sequence length="90" mass="10347">MFPCLEKIILTNNTSSHNTDIHRITALHRQRHEMLQFFEAAVDRCRGSKLDQVKRVLPNCSMSAHLSTQVLQHFHTSSRSGETLWTCGQI</sequence>